<name>A0A1W1VWA7_9DEIO</name>
<reference evidence="1 2" key="1">
    <citation type="submission" date="2017-04" db="EMBL/GenBank/DDBJ databases">
        <authorList>
            <person name="Afonso C.L."/>
            <person name="Miller P.J."/>
            <person name="Scott M.A."/>
            <person name="Spackman E."/>
            <person name="Goraichik I."/>
            <person name="Dimitrov K.M."/>
            <person name="Suarez D.L."/>
            <person name="Swayne D.E."/>
        </authorList>
    </citation>
    <scope>NUCLEOTIDE SEQUENCE [LARGE SCALE GENOMIC DNA]</scope>
    <source>
        <strain evidence="1 2">KR-140</strain>
    </source>
</reference>
<dbReference type="RefSeq" id="WP_084051421.1">
    <property type="nucleotide sequence ID" value="NZ_FWWU01000011.1"/>
</dbReference>
<organism evidence="1 2">
    <name type="scientific">Deinococcus hopiensis KR-140</name>
    <dbReference type="NCBI Taxonomy" id="695939"/>
    <lineage>
        <taxon>Bacteria</taxon>
        <taxon>Thermotogati</taxon>
        <taxon>Deinococcota</taxon>
        <taxon>Deinococci</taxon>
        <taxon>Deinococcales</taxon>
        <taxon>Deinococcaceae</taxon>
        <taxon>Deinococcus</taxon>
    </lineage>
</organism>
<dbReference type="Gene3D" id="2.40.70.10">
    <property type="entry name" value="Acid Proteases"/>
    <property type="match status" value="2"/>
</dbReference>
<protein>
    <submittedName>
        <fullName evidence="1">Aspartyl protease</fullName>
    </submittedName>
</protein>
<gene>
    <name evidence="1" type="ORF">SAMN00790413_06110</name>
</gene>
<dbReference type="InterPro" id="IPR001969">
    <property type="entry name" value="Aspartic_peptidase_AS"/>
</dbReference>
<dbReference type="GO" id="GO:0006508">
    <property type="term" value="P:proteolysis"/>
    <property type="evidence" value="ECO:0007669"/>
    <property type="project" value="UniProtKB-KW"/>
</dbReference>
<dbReference type="InterPro" id="IPR021109">
    <property type="entry name" value="Peptidase_aspartic_dom_sf"/>
</dbReference>
<dbReference type="Proteomes" id="UP000192582">
    <property type="component" value="Unassembled WGS sequence"/>
</dbReference>
<proteinExistence type="predicted"/>
<dbReference type="AlphaFoldDB" id="A0A1W1VWA7"/>
<keyword evidence="1" id="KW-0378">Hydrolase</keyword>
<dbReference type="Pfam" id="PF13650">
    <property type="entry name" value="Asp_protease_2"/>
    <property type="match status" value="1"/>
</dbReference>
<evidence type="ECO:0000313" key="2">
    <source>
        <dbReference type="Proteomes" id="UP000192582"/>
    </source>
</evidence>
<dbReference type="InterPro" id="IPR034122">
    <property type="entry name" value="Retropepsin-like_bacterial"/>
</dbReference>
<dbReference type="CDD" id="cd05483">
    <property type="entry name" value="retropepsin_like_bacteria"/>
    <property type="match status" value="1"/>
</dbReference>
<dbReference type="EMBL" id="FWWU01000011">
    <property type="protein sequence ID" value="SMB97655.1"/>
    <property type="molecule type" value="Genomic_DNA"/>
</dbReference>
<dbReference type="SUPFAM" id="SSF50630">
    <property type="entry name" value="Acid proteases"/>
    <property type="match status" value="2"/>
</dbReference>
<dbReference type="OrthoDB" id="155087at2"/>
<evidence type="ECO:0000313" key="1">
    <source>
        <dbReference type="EMBL" id="SMB97655.1"/>
    </source>
</evidence>
<dbReference type="PROSITE" id="PS00141">
    <property type="entry name" value="ASP_PROTEASE"/>
    <property type="match status" value="1"/>
</dbReference>
<keyword evidence="1" id="KW-0645">Protease</keyword>
<accession>A0A1W1VWA7</accession>
<sequence>MTTFELIVQPDAEEPGAAEIFVAGVVAGRPYHFLLDTGAARTTLPYDAHTATYPTAGNHRGSGVFSAFHEDLITVPRVVLGPIVRTDMTVIRTSGQTSGHPLIGMDLLKEHCLLFRFGERRVWVDPARFTVESSLNQELWLDKAAHPYVSVWFGALEAQAVWDTGAGITVVDLDFVREYPELFQEAGSSTGTDATGMSMSTPMFLMTAMVIGNIAFPPQRVAGVELSGVNARLERPMNLILGYNTLSRADWMFDFPQRRWGASPVAGE</sequence>
<keyword evidence="2" id="KW-1185">Reference proteome</keyword>
<dbReference type="GO" id="GO:0004190">
    <property type="term" value="F:aspartic-type endopeptidase activity"/>
    <property type="evidence" value="ECO:0007669"/>
    <property type="project" value="InterPro"/>
</dbReference>